<keyword evidence="3" id="KW-1185">Reference proteome</keyword>
<dbReference type="PANTHER" id="PTHR45947:SF3">
    <property type="entry name" value="SULFOQUINOVOSYL TRANSFERASE SQD2"/>
    <property type="match status" value="1"/>
</dbReference>
<organism evidence="2 3">
    <name type="scientific">Gilvimarinus xylanilyticus</name>
    <dbReference type="NCBI Taxonomy" id="2944139"/>
    <lineage>
        <taxon>Bacteria</taxon>
        <taxon>Pseudomonadati</taxon>
        <taxon>Pseudomonadota</taxon>
        <taxon>Gammaproteobacteria</taxon>
        <taxon>Cellvibrionales</taxon>
        <taxon>Cellvibrionaceae</taxon>
        <taxon>Gilvimarinus</taxon>
    </lineage>
</organism>
<evidence type="ECO:0000259" key="1">
    <source>
        <dbReference type="Pfam" id="PF13439"/>
    </source>
</evidence>
<evidence type="ECO:0000313" key="2">
    <source>
        <dbReference type="EMBL" id="MCP8900219.1"/>
    </source>
</evidence>
<dbReference type="Pfam" id="PF13439">
    <property type="entry name" value="Glyco_transf_4"/>
    <property type="match status" value="1"/>
</dbReference>
<dbReference type="PANTHER" id="PTHR45947">
    <property type="entry name" value="SULFOQUINOVOSYL TRANSFERASE SQD2"/>
    <property type="match status" value="1"/>
</dbReference>
<proteinExistence type="predicted"/>
<sequence>MNIKPAIWFPTVETNTGTDVFTERLVKGLNELGLQAEITWLPLRAEYAPWSVPVPKPPKWATITHVNTWMHPRFIPINIPVVATIHHAVHHPNAQSYKGFARSIYHSKWIAPIERRIMRSATKLIAVSHFSAQSARASLVDLPIEVIYNGVDTSVFTPPMFSHRPNERFRLLYIGSWAHRKGVDLLEPIMKLLDDSFELWYTGGKASSKDKQSMPSNMIDIGRLNSGAEVAKIMQLSDALCFPSRSEGHPQVVLEAMASGLPILATKGSAVEEILNHGKTGLLSGPEDTYGMAQHANTLKKDHTLRSSIAKSARSYAINTFSIQRMYEKYIKFYVKILSDI</sequence>
<dbReference type="SUPFAM" id="SSF53756">
    <property type="entry name" value="UDP-Glycosyltransferase/glycogen phosphorylase"/>
    <property type="match status" value="1"/>
</dbReference>
<protein>
    <submittedName>
        <fullName evidence="2">Glycosyltransferase family 4 protein</fullName>
    </submittedName>
</protein>
<dbReference type="Gene3D" id="3.40.50.2000">
    <property type="entry name" value="Glycogen Phosphorylase B"/>
    <property type="match status" value="2"/>
</dbReference>
<dbReference type="CDD" id="cd03801">
    <property type="entry name" value="GT4_PimA-like"/>
    <property type="match status" value="1"/>
</dbReference>
<dbReference type="Proteomes" id="UP001139319">
    <property type="component" value="Unassembled WGS sequence"/>
</dbReference>
<dbReference type="Pfam" id="PF13692">
    <property type="entry name" value="Glyco_trans_1_4"/>
    <property type="match status" value="1"/>
</dbReference>
<dbReference type="InterPro" id="IPR028098">
    <property type="entry name" value="Glyco_trans_4-like_N"/>
</dbReference>
<accession>A0A9X2I012</accession>
<dbReference type="EMBL" id="JAMFTH010000004">
    <property type="protein sequence ID" value="MCP8900219.1"/>
    <property type="molecule type" value="Genomic_DNA"/>
</dbReference>
<dbReference type="GO" id="GO:0016757">
    <property type="term" value="F:glycosyltransferase activity"/>
    <property type="evidence" value="ECO:0007669"/>
    <property type="project" value="TreeGrafter"/>
</dbReference>
<reference evidence="2" key="1">
    <citation type="submission" date="2022-05" db="EMBL/GenBank/DDBJ databases">
        <authorList>
            <person name="Sun H.-N."/>
        </authorList>
    </citation>
    <scope>NUCLEOTIDE SEQUENCE</scope>
    <source>
        <strain evidence="2">HB14</strain>
    </source>
</reference>
<reference evidence="2" key="2">
    <citation type="submission" date="2023-01" db="EMBL/GenBank/DDBJ databases">
        <title>Gilvimarinus xylanilyticus HB14 isolated from Caulerpa lentillifera aquaculture base in Hainan, China.</title>
        <authorList>
            <person name="Zhang Y.-J."/>
        </authorList>
    </citation>
    <scope>NUCLEOTIDE SEQUENCE</scope>
    <source>
        <strain evidence="2">HB14</strain>
    </source>
</reference>
<dbReference type="AlphaFoldDB" id="A0A9X2I012"/>
<evidence type="ECO:0000313" key="3">
    <source>
        <dbReference type="Proteomes" id="UP001139319"/>
    </source>
</evidence>
<gene>
    <name evidence="2" type="ORF">M6D89_12995</name>
</gene>
<dbReference type="InterPro" id="IPR050194">
    <property type="entry name" value="Glycosyltransferase_grp1"/>
</dbReference>
<feature type="domain" description="Glycosyltransferase subfamily 4-like N-terminal" evidence="1">
    <location>
        <begin position="63"/>
        <end position="154"/>
    </location>
</feature>
<comment type="caution">
    <text evidence="2">The sequence shown here is derived from an EMBL/GenBank/DDBJ whole genome shotgun (WGS) entry which is preliminary data.</text>
</comment>
<name>A0A9X2I012_9GAMM</name>
<dbReference type="RefSeq" id="WP_253968511.1">
    <property type="nucleotide sequence ID" value="NZ_JAMFTH010000004.1"/>
</dbReference>